<reference evidence="3 4" key="1">
    <citation type="submission" date="2022-06" db="EMBL/GenBank/DDBJ databases">
        <title>Roseomonas CN29.</title>
        <authorList>
            <person name="Cheng Y."/>
            <person name="He X."/>
        </authorList>
    </citation>
    <scope>NUCLEOTIDE SEQUENCE [LARGE SCALE GENOMIC DNA]</scope>
    <source>
        <strain evidence="3 4">CN29</strain>
    </source>
</reference>
<evidence type="ECO:0000256" key="1">
    <source>
        <dbReference type="ARBA" id="ARBA00006987"/>
    </source>
</evidence>
<dbReference type="EMBL" id="JANJOU010000007">
    <property type="protein sequence ID" value="MCR0982503.1"/>
    <property type="molecule type" value="Genomic_DNA"/>
</dbReference>
<dbReference type="Pfam" id="PF03401">
    <property type="entry name" value="TctC"/>
    <property type="match status" value="1"/>
</dbReference>
<dbReference type="PIRSF" id="PIRSF017082">
    <property type="entry name" value="YflP"/>
    <property type="match status" value="1"/>
</dbReference>
<dbReference type="CDD" id="cd07012">
    <property type="entry name" value="PBP2_Bug_TTT"/>
    <property type="match status" value="1"/>
</dbReference>
<dbReference type="RefSeq" id="WP_257716171.1">
    <property type="nucleotide sequence ID" value="NZ_JANJOU010000007.1"/>
</dbReference>
<dbReference type="Gene3D" id="3.40.190.10">
    <property type="entry name" value="Periplasmic binding protein-like II"/>
    <property type="match status" value="1"/>
</dbReference>
<sequence length="334" mass="35161">MAQRSVPTPGRRALVALAASAGASALARAALAQGGWPAGRAIEIIVPYPPGGGIDIVGRLMTKYLPQQLPGATFVVTNRAGAGGQIGNEAVFAARPDGFTLGTVATLSFITHPLERSVRWRTEEFTYLANVVDDPGAFWVRADSPLKSIADLREAMAKRPEAVSVGTAAGTASDDHLLLLAFQQATGAKALHVPYNGTALAVRDLLGGQLDVASYNDSEGLSLLREGRTRCLGQAAPARWSAMAEVPTFREQGVDVLGGSARGFVAPPGLPGEIAERLVSAFRAILTDPAFLAEAERLNLPLRPLLGAEYKADVLKEAQNTKALYDRTPWSSAN</sequence>
<name>A0ABT1X539_9PROT</name>
<feature type="signal peptide" evidence="2">
    <location>
        <begin position="1"/>
        <end position="29"/>
    </location>
</feature>
<evidence type="ECO:0000313" key="4">
    <source>
        <dbReference type="Proteomes" id="UP001524642"/>
    </source>
</evidence>
<dbReference type="PANTHER" id="PTHR42928:SF5">
    <property type="entry name" value="BLR1237 PROTEIN"/>
    <property type="match status" value="1"/>
</dbReference>
<accession>A0ABT1X539</accession>
<feature type="chain" id="PRO_5046626128" evidence="2">
    <location>
        <begin position="30"/>
        <end position="334"/>
    </location>
</feature>
<dbReference type="InterPro" id="IPR005064">
    <property type="entry name" value="BUG"/>
</dbReference>
<dbReference type="Proteomes" id="UP001524642">
    <property type="component" value="Unassembled WGS sequence"/>
</dbReference>
<comment type="caution">
    <text evidence="3">The sequence shown here is derived from an EMBL/GenBank/DDBJ whole genome shotgun (WGS) entry which is preliminary data.</text>
</comment>
<protein>
    <submittedName>
        <fullName evidence="3">Tripartite tricarboxylate transporter substrate binding protein</fullName>
    </submittedName>
</protein>
<evidence type="ECO:0000256" key="2">
    <source>
        <dbReference type="SAM" id="SignalP"/>
    </source>
</evidence>
<dbReference type="PROSITE" id="PS51318">
    <property type="entry name" value="TAT"/>
    <property type="match status" value="1"/>
</dbReference>
<dbReference type="Gene3D" id="3.40.190.150">
    <property type="entry name" value="Bordetella uptake gene, domain 1"/>
    <property type="match status" value="1"/>
</dbReference>
<keyword evidence="4" id="KW-1185">Reference proteome</keyword>
<proteinExistence type="inferred from homology"/>
<gene>
    <name evidence="3" type="ORF">NRP21_10615</name>
</gene>
<dbReference type="SUPFAM" id="SSF53850">
    <property type="entry name" value="Periplasmic binding protein-like II"/>
    <property type="match status" value="1"/>
</dbReference>
<dbReference type="InterPro" id="IPR042100">
    <property type="entry name" value="Bug_dom1"/>
</dbReference>
<dbReference type="InterPro" id="IPR006311">
    <property type="entry name" value="TAT_signal"/>
</dbReference>
<comment type="similarity">
    <text evidence="1">Belongs to the UPF0065 (bug) family.</text>
</comment>
<organism evidence="3 4">
    <name type="scientific">Roseomonas populi</name>
    <dbReference type="NCBI Taxonomy" id="3121582"/>
    <lineage>
        <taxon>Bacteria</taxon>
        <taxon>Pseudomonadati</taxon>
        <taxon>Pseudomonadota</taxon>
        <taxon>Alphaproteobacteria</taxon>
        <taxon>Acetobacterales</taxon>
        <taxon>Roseomonadaceae</taxon>
        <taxon>Roseomonas</taxon>
    </lineage>
</organism>
<dbReference type="PANTHER" id="PTHR42928">
    <property type="entry name" value="TRICARBOXYLATE-BINDING PROTEIN"/>
    <property type="match status" value="1"/>
</dbReference>
<evidence type="ECO:0000313" key="3">
    <source>
        <dbReference type="EMBL" id="MCR0982503.1"/>
    </source>
</evidence>
<keyword evidence="2" id="KW-0732">Signal</keyword>